<reference evidence="2" key="2">
    <citation type="submission" date="2025-08" db="UniProtKB">
        <authorList>
            <consortium name="RefSeq"/>
        </authorList>
    </citation>
    <scope>IDENTIFICATION</scope>
    <source>
        <tissue evidence="2">Leaf</tissue>
    </source>
</reference>
<dbReference type="PANTHER" id="PTHR33710:SF71">
    <property type="entry name" value="ENDONUCLEASE_EXONUCLEASE_PHOSPHATASE DOMAIN-CONTAINING PROTEIN"/>
    <property type="match status" value="1"/>
</dbReference>
<organism evidence="1 2">
    <name type="scientific">Nicotiana sylvestris</name>
    <name type="common">Wood tobacco</name>
    <name type="synonym">South American tobacco</name>
    <dbReference type="NCBI Taxonomy" id="4096"/>
    <lineage>
        <taxon>Eukaryota</taxon>
        <taxon>Viridiplantae</taxon>
        <taxon>Streptophyta</taxon>
        <taxon>Embryophyta</taxon>
        <taxon>Tracheophyta</taxon>
        <taxon>Spermatophyta</taxon>
        <taxon>Magnoliopsida</taxon>
        <taxon>eudicotyledons</taxon>
        <taxon>Gunneridae</taxon>
        <taxon>Pentapetalae</taxon>
        <taxon>asterids</taxon>
        <taxon>lamiids</taxon>
        <taxon>Solanales</taxon>
        <taxon>Solanaceae</taxon>
        <taxon>Nicotianoideae</taxon>
        <taxon>Nicotianeae</taxon>
        <taxon>Nicotiana</taxon>
    </lineage>
</organism>
<dbReference type="Proteomes" id="UP000189701">
    <property type="component" value="Unplaced"/>
</dbReference>
<proteinExistence type="predicted"/>
<dbReference type="Gene3D" id="3.60.10.10">
    <property type="entry name" value="Endonuclease/exonuclease/phosphatase"/>
    <property type="match status" value="1"/>
</dbReference>
<accession>A0A1U7XJX8</accession>
<dbReference type="AlphaFoldDB" id="A0A1U7XJX8"/>
<sequence length="322" mass="37391">MLSRFTIIGSLLTWSRGEVNIQASRLDRFLISSEWNDIFRKINQIALPKVISDHNPIMLESGDWDSNPSYFKFENMWLNTEGFLEKIKICEKGKSIRGAFSLATTNRRKSSIQEEKANIMKLQVEIQQLAKAEEVSWRQKSRCLWLKERDRNTKFFHKVANSNRRTNCIDKLKVGDDITEDKDLIRGEILEFYQQLYIENESWRPTTRLEDVATLNGEEKIWLERPFEEAEVLVVIMNCAPDKAPGPDGYTMAFYQKAWEVIKYDIMGALQHFHQNDNLVRSCNATIIALIPKKKGATELRDYRSISLIGSVYKIASKLLAE</sequence>
<dbReference type="STRING" id="4096.A0A1U7XJX8"/>
<dbReference type="PANTHER" id="PTHR33710">
    <property type="entry name" value="BNAC02G09200D PROTEIN"/>
    <property type="match status" value="1"/>
</dbReference>
<name>A0A1U7XJX8_NICSY</name>
<reference evidence="1" key="1">
    <citation type="journal article" date="2013" name="Genome Biol.">
        <title>Reference genomes and transcriptomes of Nicotiana sylvestris and Nicotiana tomentosiformis.</title>
        <authorList>
            <person name="Sierro N."/>
            <person name="Battey J.N."/>
            <person name="Ouadi S."/>
            <person name="Bovet L."/>
            <person name="Goepfert S."/>
            <person name="Bakaher N."/>
            <person name="Peitsch M.C."/>
            <person name="Ivanov N.V."/>
        </authorList>
    </citation>
    <scope>NUCLEOTIDE SEQUENCE [LARGE SCALE GENOMIC DNA]</scope>
</reference>
<evidence type="ECO:0000313" key="1">
    <source>
        <dbReference type="Proteomes" id="UP000189701"/>
    </source>
</evidence>
<protein>
    <submittedName>
        <fullName evidence="2">Uncharacterized protein LOC104235231</fullName>
    </submittedName>
</protein>
<dbReference type="eggNOG" id="KOG1075">
    <property type="taxonomic scope" value="Eukaryota"/>
</dbReference>
<dbReference type="RefSeq" id="XP_009787254.1">
    <property type="nucleotide sequence ID" value="XM_009788952.1"/>
</dbReference>
<dbReference type="SUPFAM" id="SSF56219">
    <property type="entry name" value="DNase I-like"/>
    <property type="match status" value="1"/>
</dbReference>
<dbReference type="OrthoDB" id="1906115at2759"/>
<keyword evidence="1" id="KW-1185">Reference proteome</keyword>
<gene>
    <name evidence="2" type="primary">LOC104235231</name>
</gene>
<feature type="non-terminal residue" evidence="2">
    <location>
        <position position="322"/>
    </location>
</feature>
<dbReference type="InterPro" id="IPR036691">
    <property type="entry name" value="Endo/exonu/phosph_ase_sf"/>
</dbReference>
<evidence type="ECO:0000313" key="2">
    <source>
        <dbReference type="RefSeq" id="XP_009787254.1"/>
    </source>
</evidence>